<organism evidence="2 3">
    <name type="scientific">Schinkia azotoformans MEV2011</name>
    <dbReference type="NCBI Taxonomy" id="1348973"/>
    <lineage>
        <taxon>Bacteria</taxon>
        <taxon>Bacillati</taxon>
        <taxon>Bacillota</taxon>
        <taxon>Bacilli</taxon>
        <taxon>Bacillales</taxon>
        <taxon>Bacillaceae</taxon>
        <taxon>Calidifontibacillus/Schinkia group</taxon>
        <taxon>Schinkia</taxon>
    </lineage>
</organism>
<evidence type="ECO:0000256" key="1">
    <source>
        <dbReference type="SAM" id="Phobius"/>
    </source>
</evidence>
<dbReference type="RefSeq" id="WP_035196481.1">
    <property type="nucleotide sequence ID" value="NZ_JJRY01000012.1"/>
</dbReference>
<evidence type="ECO:0000313" key="3">
    <source>
        <dbReference type="Proteomes" id="UP000027936"/>
    </source>
</evidence>
<dbReference type="EMBL" id="JJRY01000012">
    <property type="protein sequence ID" value="KEF37701.1"/>
    <property type="molecule type" value="Genomic_DNA"/>
</dbReference>
<proteinExistence type="predicted"/>
<sequence>MKKSKWTSYFWKLTWLVGLIVLAIISLNIVNHFKQMANDTFNFIPLLWSNLFISMTFGIYIALIFIKKWSLKFNPALLWCVSIPCILISFCYPILATFSSIFDNLTFSFIPYWLIRISTIEVLGIVAGLTLILSIFSSPSKSFH</sequence>
<accession>A0A072NJQ9</accession>
<feature type="transmembrane region" description="Helical" evidence="1">
    <location>
        <begin position="9"/>
        <end position="31"/>
    </location>
</feature>
<feature type="transmembrane region" description="Helical" evidence="1">
    <location>
        <begin position="77"/>
        <end position="101"/>
    </location>
</feature>
<feature type="transmembrane region" description="Helical" evidence="1">
    <location>
        <begin position="43"/>
        <end position="65"/>
    </location>
</feature>
<protein>
    <submittedName>
        <fullName evidence="2">Uncharacterized protein</fullName>
    </submittedName>
</protein>
<keyword evidence="1" id="KW-1133">Transmembrane helix</keyword>
<gene>
    <name evidence="2" type="ORF">M670_03003</name>
</gene>
<comment type="caution">
    <text evidence="2">The sequence shown here is derived from an EMBL/GenBank/DDBJ whole genome shotgun (WGS) entry which is preliminary data.</text>
</comment>
<keyword evidence="1" id="KW-0472">Membrane</keyword>
<reference evidence="2 3" key="1">
    <citation type="submission" date="2014-04" db="EMBL/GenBank/DDBJ databases">
        <title>Draft genome sequence of Bacillus azotoformans MEV2011, a (co-) denitrifying strain unable to grow in the presence of oxygen.</title>
        <authorList>
            <person name="Nielsen M."/>
            <person name="Schreiber L."/>
            <person name="Finster K."/>
            <person name="Schramm A."/>
        </authorList>
    </citation>
    <scope>NUCLEOTIDE SEQUENCE [LARGE SCALE GENOMIC DNA]</scope>
    <source>
        <strain evidence="2 3">MEV2011</strain>
    </source>
</reference>
<dbReference type="Proteomes" id="UP000027936">
    <property type="component" value="Unassembled WGS sequence"/>
</dbReference>
<name>A0A072NJQ9_SCHAZ</name>
<evidence type="ECO:0000313" key="2">
    <source>
        <dbReference type="EMBL" id="KEF37701.1"/>
    </source>
</evidence>
<dbReference type="OrthoDB" id="2455358at2"/>
<feature type="transmembrane region" description="Helical" evidence="1">
    <location>
        <begin position="113"/>
        <end position="136"/>
    </location>
</feature>
<dbReference type="AlphaFoldDB" id="A0A072NJQ9"/>
<keyword evidence="1" id="KW-0812">Transmembrane</keyword>